<evidence type="ECO:0000313" key="4">
    <source>
        <dbReference type="EMBL" id="CZF80263.1"/>
    </source>
</evidence>
<dbReference type="HAMAP" id="MF_00471">
    <property type="entry name" value="RraA"/>
    <property type="match status" value="1"/>
</dbReference>
<gene>
    <name evidence="2 4" type="primary">rraA</name>
    <name evidence="4" type="ORF">GMA8713_01304</name>
</gene>
<protein>
    <recommendedName>
        <fullName evidence="2">Regulator of ribonuclease activity A</fullName>
    </recommendedName>
</protein>
<keyword evidence="1 2" id="KW-0963">Cytoplasm</keyword>
<dbReference type="AlphaFoldDB" id="A0A128F0D9"/>
<dbReference type="EMBL" id="FIZY01000009">
    <property type="protein sequence ID" value="CZF80263.1"/>
    <property type="molecule type" value="Genomic_DNA"/>
</dbReference>
<dbReference type="GO" id="GO:0046872">
    <property type="term" value="F:metal ion binding"/>
    <property type="evidence" value="ECO:0007669"/>
    <property type="project" value="UniProtKB-KW"/>
</dbReference>
<dbReference type="PANTHER" id="PTHR33254:SF29">
    <property type="entry name" value="REGULATOR OF RIBONUCLEASE ACTIVITY A"/>
    <property type="match status" value="1"/>
</dbReference>
<comment type="similarity">
    <text evidence="2">Belongs to the RraA family.</text>
</comment>
<dbReference type="InterPro" id="IPR005493">
    <property type="entry name" value="RraA/RraA-like"/>
</dbReference>
<dbReference type="InterPro" id="IPR036704">
    <property type="entry name" value="RraA/RraA-like_sf"/>
</dbReference>
<comment type="subcellular location">
    <subcellularLocation>
        <location evidence="2">Cytoplasm</location>
    </subcellularLocation>
</comment>
<comment type="function">
    <text evidence="2">Globally modulates RNA abundance by binding to RNase E (Rne) and regulating its endonucleolytic activity. Can modulate Rne action in a substrate-dependent manner by altering the composition of the degradosome. Modulates RNA-binding and helicase activities of the degradosome.</text>
</comment>
<keyword evidence="3" id="KW-0479">Metal-binding</keyword>
<dbReference type="GO" id="GO:0060698">
    <property type="term" value="F:endoribonuclease inhibitor activity"/>
    <property type="evidence" value="ECO:0007669"/>
    <property type="project" value="UniProtKB-UniRule"/>
</dbReference>
<dbReference type="NCBIfam" id="NF006875">
    <property type="entry name" value="PRK09372.1"/>
    <property type="match status" value="1"/>
</dbReference>
<evidence type="ECO:0000256" key="1">
    <source>
        <dbReference type="ARBA" id="ARBA00022490"/>
    </source>
</evidence>
<comment type="subunit">
    <text evidence="2">Homotrimer. Binds to both RNA-binding sites in the C-terminal region of Rne and to RhlB.</text>
</comment>
<dbReference type="GO" id="GO:0019899">
    <property type="term" value="F:enzyme binding"/>
    <property type="evidence" value="ECO:0007669"/>
    <property type="project" value="UniProtKB-UniRule"/>
</dbReference>
<keyword evidence="3" id="KW-0460">Magnesium</keyword>
<dbReference type="NCBIfam" id="TIGR02998">
    <property type="entry name" value="RraA_entero"/>
    <property type="match status" value="1"/>
</dbReference>
<comment type="cofactor">
    <cofactor evidence="3">
        <name>Mg(2+)</name>
        <dbReference type="ChEBI" id="CHEBI:18420"/>
    </cofactor>
</comment>
<dbReference type="Proteomes" id="UP000073601">
    <property type="component" value="Unassembled WGS sequence"/>
</dbReference>
<dbReference type="InterPro" id="IPR010203">
    <property type="entry name" value="RraA"/>
</dbReference>
<evidence type="ECO:0000256" key="3">
    <source>
        <dbReference type="PIRSR" id="PIRSR605493-1"/>
    </source>
</evidence>
<dbReference type="PANTHER" id="PTHR33254">
    <property type="entry name" value="4-HYDROXY-4-METHYL-2-OXOGLUTARATE ALDOLASE 3-RELATED"/>
    <property type="match status" value="1"/>
</dbReference>
<sequence>MNCAVSHCKALACRILFAEGDAKPNLGATTIQPQLPKRSLTMEYNTSELCDMYLDQVDVLEPMMSSYGGRSSFGGQVTTIKCFEDNGLIREVAEQDGEGRVMLVDGGGSLRRALIDADIAAMAAENNWEGIVVYGCVRDVDTIDELDIGIQALASIPVGADSQSIGEVDVPVNFGGVTFLPEDHLYADSTGVILSQEAIDIE</sequence>
<keyword evidence="5" id="KW-1185">Reference proteome</keyword>
<feature type="binding site" evidence="3">
    <location>
        <position position="139"/>
    </location>
    <ligand>
        <name>Mg(2+)</name>
        <dbReference type="ChEBI" id="CHEBI:18420"/>
    </ligand>
</feature>
<dbReference type="GO" id="GO:0005737">
    <property type="term" value="C:cytoplasm"/>
    <property type="evidence" value="ECO:0007669"/>
    <property type="project" value="UniProtKB-SubCell"/>
</dbReference>
<dbReference type="NCBIfam" id="TIGR01935">
    <property type="entry name" value="NOT-MenG"/>
    <property type="match status" value="1"/>
</dbReference>
<dbReference type="GO" id="GO:0051252">
    <property type="term" value="P:regulation of RNA metabolic process"/>
    <property type="evidence" value="ECO:0007669"/>
    <property type="project" value="InterPro"/>
</dbReference>
<organism evidence="4 5">
    <name type="scientific">Grimontia marina</name>
    <dbReference type="NCBI Taxonomy" id="646534"/>
    <lineage>
        <taxon>Bacteria</taxon>
        <taxon>Pseudomonadati</taxon>
        <taxon>Pseudomonadota</taxon>
        <taxon>Gammaproteobacteria</taxon>
        <taxon>Vibrionales</taxon>
        <taxon>Vibrionaceae</taxon>
        <taxon>Grimontia</taxon>
    </lineage>
</organism>
<feature type="binding site" evidence="3">
    <location>
        <position position="138"/>
    </location>
    <ligand>
        <name>substrate</name>
    </ligand>
</feature>
<accession>A0A128F0D9</accession>
<reference evidence="5" key="1">
    <citation type="submission" date="2016-02" db="EMBL/GenBank/DDBJ databases">
        <authorList>
            <person name="Rodrigo-Torres Lidia"/>
            <person name="Arahal R.David."/>
        </authorList>
    </citation>
    <scope>NUCLEOTIDE SEQUENCE [LARGE SCALE GENOMIC DNA]</scope>
    <source>
        <strain evidence="5">CECT 8713</strain>
    </source>
</reference>
<dbReference type="Pfam" id="PF03737">
    <property type="entry name" value="RraA-like"/>
    <property type="match status" value="1"/>
</dbReference>
<dbReference type="SUPFAM" id="SSF89562">
    <property type="entry name" value="RraA-like"/>
    <property type="match status" value="1"/>
</dbReference>
<dbReference type="CDD" id="cd16841">
    <property type="entry name" value="RraA_family"/>
    <property type="match status" value="1"/>
</dbReference>
<name>A0A128F0D9_9GAMM</name>
<proteinExistence type="inferred from homology"/>
<evidence type="ECO:0000313" key="5">
    <source>
        <dbReference type="Proteomes" id="UP000073601"/>
    </source>
</evidence>
<evidence type="ECO:0000256" key="2">
    <source>
        <dbReference type="HAMAP-Rule" id="MF_00471"/>
    </source>
</evidence>
<dbReference type="InterPro" id="IPR014339">
    <property type="entry name" value="RraA_gpbac"/>
</dbReference>
<dbReference type="Gene3D" id="3.50.30.40">
    <property type="entry name" value="Ribonuclease E inhibitor RraA/RraA-like"/>
    <property type="match status" value="1"/>
</dbReference>